<evidence type="ECO:0000313" key="2">
    <source>
        <dbReference type="EMBL" id="CAG9770883.1"/>
    </source>
</evidence>
<dbReference type="EMBL" id="OU892282">
    <property type="protein sequence ID" value="CAG9770883.1"/>
    <property type="molecule type" value="Genomic_DNA"/>
</dbReference>
<keyword evidence="3" id="KW-1185">Reference proteome</keyword>
<accession>A0A9N9MSZ6</accession>
<sequence>MAAKISLLFVCAFVLFQFLSSEATVVRREVEAAPQKNDLEEAFNSFKQGVEDILKKIQSNELVQNASKSIDEFGKQVKLKSEELVQKIKDNAASTPAP</sequence>
<evidence type="ECO:0000256" key="1">
    <source>
        <dbReference type="SAM" id="SignalP"/>
    </source>
</evidence>
<dbReference type="OrthoDB" id="6742238at2759"/>
<feature type="chain" id="PRO_5040271947" description="Apolipoprotein C-I" evidence="1">
    <location>
        <begin position="24"/>
        <end position="98"/>
    </location>
</feature>
<proteinExistence type="predicted"/>
<protein>
    <recommendedName>
        <fullName evidence="4">Apolipoprotein C-I</fullName>
    </recommendedName>
</protein>
<gene>
    <name evidence="2" type="ORF">CEUTPL_LOCUS11327</name>
</gene>
<reference evidence="2" key="1">
    <citation type="submission" date="2022-01" db="EMBL/GenBank/DDBJ databases">
        <authorList>
            <person name="King R."/>
        </authorList>
    </citation>
    <scope>NUCLEOTIDE SEQUENCE</scope>
</reference>
<evidence type="ECO:0000313" key="3">
    <source>
        <dbReference type="Proteomes" id="UP001152799"/>
    </source>
</evidence>
<feature type="signal peptide" evidence="1">
    <location>
        <begin position="1"/>
        <end position="23"/>
    </location>
</feature>
<name>A0A9N9MSZ6_9CUCU</name>
<dbReference type="AlphaFoldDB" id="A0A9N9MSZ6"/>
<keyword evidence="1" id="KW-0732">Signal</keyword>
<dbReference type="Proteomes" id="UP001152799">
    <property type="component" value="Chromosome 6"/>
</dbReference>
<evidence type="ECO:0008006" key="4">
    <source>
        <dbReference type="Google" id="ProtNLM"/>
    </source>
</evidence>
<organism evidence="2 3">
    <name type="scientific">Ceutorhynchus assimilis</name>
    <name type="common">cabbage seed weevil</name>
    <dbReference type="NCBI Taxonomy" id="467358"/>
    <lineage>
        <taxon>Eukaryota</taxon>
        <taxon>Metazoa</taxon>
        <taxon>Ecdysozoa</taxon>
        <taxon>Arthropoda</taxon>
        <taxon>Hexapoda</taxon>
        <taxon>Insecta</taxon>
        <taxon>Pterygota</taxon>
        <taxon>Neoptera</taxon>
        <taxon>Endopterygota</taxon>
        <taxon>Coleoptera</taxon>
        <taxon>Polyphaga</taxon>
        <taxon>Cucujiformia</taxon>
        <taxon>Curculionidae</taxon>
        <taxon>Ceutorhynchinae</taxon>
        <taxon>Ceutorhynchus</taxon>
    </lineage>
</organism>